<protein>
    <submittedName>
        <fullName evidence="2">DJ-1/PfpI family protein</fullName>
    </submittedName>
</protein>
<comment type="caution">
    <text evidence="2">The sequence shown here is derived from an EMBL/GenBank/DDBJ whole genome shotgun (WGS) entry which is preliminary data.</text>
</comment>
<evidence type="ECO:0000259" key="1">
    <source>
        <dbReference type="Pfam" id="PF01965"/>
    </source>
</evidence>
<accession>A0ABS0DFR7</accession>
<evidence type="ECO:0000313" key="3">
    <source>
        <dbReference type="Proteomes" id="UP000707731"/>
    </source>
</evidence>
<dbReference type="RefSeq" id="WP_195004177.1">
    <property type="nucleotide sequence ID" value="NZ_JADLQN010000005.1"/>
</dbReference>
<reference evidence="2 3" key="1">
    <citation type="submission" date="2020-10" db="EMBL/GenBank/DDBJ databases">
        <title>Identification of Nocardia species via Next-generation sequencing and recognition of intraspecies genetic diversity.</title>
        <authorList>
            <person name="Li P."/>
            <person name="Li P."/>
            <person name="Lu B."/>
        </authorList>
    </citation>
    <scope>NUCLEOTIDE SEQUENCE [LARGE SCALE GENOMIC DNA]</scope>
    <source>
        <strain evidence="2 3">BJ06-0143</strain>
    </source>
</reference>
<sequence>MSPIPVYAAVYDTLADWEIGAATAHINDPSGQLEPGRYEVVTVGPTRDPIRTKGGSRIVPDLALDEIGPGRGAMLILPGADTWVTGELAAFADAAGQFLAAGTPVAAICGATFGLAAAGLLDTRKHTSNAPEFLAYSGYAGSELYIAQPAVTDDAGILVTASGTAPFEFAREIFGVLGLYEPRILDAWFRVFDSQDAAAYAELEAYEAARA</sequence>
<dbReference type="Gene3D" id="3.40.50.880">
    <property type="match status" value="1"/>
</dbReference>
<dbReference type="InterPro" id="IPR002818">
    <property type="entry name" value="DJ-1/PfpI"/>
</dbReference>
<organism evidence="2 3">
    <name type="scientific">Nocardia higoensis</name>
    <dbReference type="NCBI Taxonomy" id="228599"/>
    <lineage>
        <taxon>Bacteria</taxon>
        <taxon>Bacillati</taxon>
        <taxon>Actinomycetota</taxon>
        <taxon>Actinomycetes</taxon>
        <taxon>Mycobacteriales</taxon>
        <taxon>Nocardiaceae</taxon>
        <taxon>Nocardia</taxon>
    </lineage>
</organism>
<keyword evidence="3" id="KW-1185">Reference proteome</keyword>
<dbReference type="Proteomes" id="UP000707731">
    <property type="component" value="Unassembled WGS sequence"/>
</dbReference>
<dbReference type="InterPro" id="IPR029062">
    <property type="entry name" value="Class_I_gatase-like"/>
</dbReference>
<dbReference type="Pfam" id="PF01965">
    <property type="entry name" value="DJ-1_PfpI"/>
    <property type="match status" value="1"/>
</dbReference>
<gene>
    <name evidence="2" type="ORF">IU449_22710</name>
</gene>
<dbReference type="SUPFAM" id="SSF52317">
    <property type="entry name" value="Class I glutamine amidotransferase-like"/>
    <property type="match status" value="1"/>
</dbReference>
<dbReference type="EMBL" id="JADLQN010000005">
    <property type="protein sequence ID" value="MBF6357322.1"/>
    <property type="molecule type" value="Genomic_DNA"/>
</dbReference>
<evidence type="ECO:0000313" key="2">
    <source>
        <dbReference type="EMBL" id="MBF6357322.1"/>
    </source>
</evidence>
<feature type="domain" description="DJ-1/PfpI" evidence="1">
    <location>
        <begin position="10"/>
        <end position="173"/>
    </location>
</feature>
<proteinExistence type="predicted"/>
<name>A0ABS0DFR7_9NOCA</name>